<protein>
    <recommendedName>
        <fullName evidence="2">Thiol:disulfide interchange protein DsbD N-terminal domain-containing protein</fullName>
    </recommendedName>
</protein>
<dbReference type="InterPro" id="IPR028250">
    <property type="entry name" value="DsbDN"/>
</dbReference>
<evidence type="ECO:0000259" key="2">
    <source>
        <dbReference type="Pfam" id="PF11412"/>
    </source>
</evidence>
<organism evidence="3 4">
    <name type="scientific">Pontivivens insulae</name>
    <dbReference type="NCBI Taxonomy" id="1639689"/>
    <lineage>
        <taxon>Bacteria</taxon>
        <taxon>Pseudomonadati</taxon>
        <taxon>Pseudomonadota</taxon>
        <taxon>Alphaproteobacteria</taxon>
        <taxon>Rhodobacterales</taxon>
        <taxon>Paracoccaceae</taxon>
        <taxon>Pontivivens</taxon>
    </lineage>
</organism>
<feature type="domain" description="Thiol:disulfide interchange protein DsbD N-terminal" evidence="2">
    <location>
        <begin position="49"/>
        <end position="148"/>
    </location>
</feature>
<name>A0A2R8A7S6_9RHOB</name>
<keyword evidence="4" id="KW-1185">Reference proteome</keyword>
<keyword evidence="1" id="KW-0732">Signal</keyword>
<accession>A0A2R8A7S6</accession>
<dbReference type="OrthoDB" id="9811036at2"/>
<dbReference type="Pfam" id="PF11412">
    <property type="entry name" value="DsbD_N"/>
    <property type="match status" value="1"/>
</dbReference>
<proteinExistence type="predicted"/>
<reference evidence="3 4" key="1">
    <citation type="submission" date="2018-03" db="EMBL/GenBank/DDBJ databases">
        <authorList>
            <person name="Keele B.F."/>
        </authorList>
    </citation>
    <scope>NUCLEOTIDE SEQUENCE [LARGE SCALE GENOMIC DNA]</scope>
    <source>
        <strain evidence="3 4">CeCT 8812</strain>
    </source>
</reference>
<dbReference type="AlphaFoldDB" id="A0A2R8A7S6"/>
<evidence type="ECO:0000313" key="4">
    <source>
        <dbReference type="Proteomes" id="UP000244932"/>
    </source>
</evidence>
<feature type="signal peptide" evidence="1">
    <location>
        <begin position="1"/>
        <end position="29"/>
    </location>
</feature>
<sequence>MMNNKPVSALLRSALVLSCLGMTALPSLAQDHSRVSLLPGRMMEDGRYLAGVRIELAQGWKTYWRAPGSGGIPPQFDWNGSQNLVEVETKWPTPTVFETYGMRSIGYDRDVIFPVLLAPAHTNGPMELQLTLDYGVCSDICIPARATISGQVELSRDLTAPQLEAALSSRARIAAEHGITADCHLAPGEGVGVWQLSAEVHGHAERDAPIAVVEIPNPDLWVHDPQVTAGAPMILTAGMDWFGAGAFSASRDDIRITLLPEGERAIEIQGC</sequence>
<dbReference type="EMBL" id="OMKW01000001">
    <property type="protein sequence ID" value="SPF28090.1"/>
    <property type="molecule type" value="Genomic_DNA"/>
</dbReference>
<evidence type="ECO:0000256" key="1">
    <source>
        <dbReference type="SAM" id="SignalP"/>
    </source>
</evidence>
<dbReference type="Proteomes" id="UP000244932">
    <property type="component" value="Unassembled WGS sequence"/>
</dbReference>
<gene>
    <name evidence="3" type="ORF">POI8812_00388</name>
</gene>
<feature type="chain" id="PRO_5015330667" description="Thiol:disulfide interchange protein DsbD N-terminal domain-containing protein" evidence="1">
    <location>
        <begin position="30"/>
        <end position="271"/>
    </location>
</feature>
<evidence type="ECO:0000313" key="3">
    <source>
        <dbReference type="EMBL" id="SPF28090.1"/>
    </source>
</evidence>